<dbReference type="AlphaFoldDB" id="A0A919NUR0"/>
<dbReference type="RefSeq" id="WP_203811737.1">
    <property type="nucleotide sequence ID" value="NZ_BOMY01000042.1"/>
</dbReference>
<protein>
    <submittedName>
        <fullName evidence="1">Uncharacterized protein</fullName>
    </submittedName>
</protein>
<evidence type="ECO:0000313" key="1">
    <source>
        <dbReference type="EMBL" id="GIF23847.1"/>
    </source>
</evidence>
<gene>
    <name evidence="1" type="ORF">Ate02nite_65770</name>
</gene>
<keyword evidence="2" id="KW-1185">Reference proteome</keyword>
<evidence type="ECO:0000313" key="2">
    <source>
        <dbReference type="Proteomes" id="UP000623608"/>
    </source>
</evidence>
<organism evidence="1 2">
    <name type="scientific">Paractinoplanes tereljensis</name>
    <dbReference type="NCBI Taxonomy" id="571912"/>
    <lineage>
        <taxon>Bacteria</taxon>
        <taxon>Bacillati</taxon>
        <taxon>Actinomycetota</taxon>
        <taxon>Actinomycetes</taxon>
        <taxon>Micromonosporales</taxon>
        <taxon>Micromonosporaceae</taxon>
        <taxon>Paractinoplanes</taxon>
    </lineage>
</organism>
<dbReference type="EMBL" id="BOMY01000042">
    <property type="protein sequence ID" value="GIF23847.1"/>
    <property type="molecule type" value="Genomic_DNA"/>
</dbReference>
<reference evidence="1" key="1">
    <citation type="submission" date="2021-01" db="EMBL/GenBank/DDBJ databases">
        <title>Whole genome shotgun sequence of Actinoplanes tereljensis NBRC 105297.</title>
        <authorList>
            <person name="Komaki H."/>
            <person name="Tamura T."/>
        </authorList>
    </citation>
    <scope>NUCLEOTIDE SEQUENCE</scope>
    <source>
        <strain evidence="1">NBRC 105297</strain>
    </source>
</reference>
<dbReference type="Proteomes" id="UP000623608">
    <property type="component" value="Unassembled WGS sequence"/>
</dbReference>
<sequence length="228" mass="25392">MRWQLRRGVLAAETGSGWWRACNARLLRDGLEAVGRAGGRPGSASSAAIGFWDDFVARPTARTWYRAHNRSIVAAYLEFEELARRESAAERFFLNVTLVRVLFAHALVAAPRLAVGRLAAVSPTLGDPRVHMTGFFLNLSRVLPEVYPLTRDVGFYLAAEGRIARMLDYGLITPRIQAVYEWSAAELAEPRLLALVHDGSPAYAGEPQPELWQPERPGRAVRAVRRML</sequence>
<comment type="caution">
    <text evidence="1">The sequence shown here is derived from an EMBL/GenBank/DDBJ whole genome shotgun (WGS) entry which is preliminary data.</text>
</comment>
<name>A0A919NUR0_9ACTN</name>
<proteinExistence type="predicted"/>
<accession>A0A919NUR0</accession>